<gene>
    <name evidence="1" type="ORF">M9H77_11857</name>
</gene>
<comment type="caution">
    <text evidence="1">The sequence shown here is derived from an EMBL/GenBank/DDBJ whole genome shotgun (WGS) entry which is preliminary data.</text>
</comment>
<evidence type="ECO:0000313" key="2">
    <source>
        <dbReference type="Proteomes" id="UP001060085"/>
    </source>
</evidence>
<reference evidence="2" key="1">
    <citation type="journal article" date="2023" name="Nat. Plants">
        <title>Single-cell RNA sequencing provides a high-resolution roadmap for understanding the multicellular compartmentation of specialized metabolism.</title>
        <authorList>
            <person name="Sun S."/>
            <person name="Shen X."/>
            <person name="Li Y."/>
            <person name="Li Y."/>
            <person name="Wang S."/>
            <person name="Li R."/>
            <person name="Zhang H."/>
            <person name="Shen G."/>
            <person name="Guo B."/>
            <person name="Wei J."/>
            <person name="Xu J."/>
            <person name="St-Pierre B."/>
            <person name="Chen S."/>
            <person name="Sun C."/>
        </authorList>
    </citation>
    <scope>NUCLEOTIDE SEQUENCE [LARGE SCALE GENOMIC DNA]</scope>
</reference>
<accession>A0ACC0BFU7</accession>
<keyword evidence="2" id="KW-1185">Reference proteome</keyword>
<sequence length="111" mass="13030">MMALNNSNTLRSVLEKNNLSGTNFLDWARNLRIVLKQEKRLYALENPISNQLVNNAPRVEEDSYSKHKDDSNDVTCLMLATMQSKLQKQFEEVEVYERMKQLKEMFQEQAC</sequence>
<protein>
    <submittedName>
        <fullName evidence="1">Uncharacterized protein</fullName>
    </submittedName>
</protein>
<evidence type="ECO:0000313" key="1">
    <source>
        <dbReference type="EMBL" id="KAI5671493.1"/>
    </source>
</evidence>
<organism evidence="1 2">
    <name type="scientific">Catharanthus roseus</name>
    <name type="common">Madagascar periwinkle</name>
    <name type="synonym">Vinca rosea</name>
    <dbReference type="NCBI Taxonomy" id="4058"/>
    <lineage>
        <taxon>Eukaryota</taxon>
        <taxon>Viridiplantae</taxon>
        <taxon>Streptophyta</taxon>
        <taxon>Embryophyta</taxon>
        <taxon>Tracheophyta</taxon>
        <taxon>Spermatophyta</taxon>
        <taxon>Magnoliopsida</taxon>
        <taxon>eudicotyledons</taxon>
        <taxon>Gunneridae</taxon>
        <taxon>Pentapetalae</taxon>
        <taxon>asterids</taxon>
        <taxon>lamiids</taxon>
        <taxon>Gentianales</taxon>
        <taxon>Apocynaceae</taxon>
        <taxon>Rauvolfioideae</taxon>
        <taxon>Vinceae</taxon>
        <taxon>Catharanthinae</taxon>
        <taxon>Catharanthus</taxon>
    </lineage>
</organism>
<dbReference type="EMBL" id="CM044703">
    <property type="protein sequence ID" value="KAI5671493.1"/>
    <property type="molecule type" value="Genomic_DNA"/>
</dbReference>
<dbReference type="Proteomes" id="UP001060085">
    <property type="component" value="Linkage Group LG03"/>
</dbReference>
<proteinExistence type="predicted"/>
<name>A0ACC0BFU7_CATRO</name>